<dbReference type="EMBL" id="JH651384">
    <property type="protein sequence ID" value="EIJ34460.1"/>
    <property type="molecule type" value="Genomic_DNA"/>
</dbReference>
<reference evidence="3" key="1">
    <citation type="journal article" date="2011" name="Stand. Genomic Sci.">
        <title>Genome sequence of the filamentous, gliding Thiothrix nivea neotype strain (JP2(T)).</title>
        <authorList>
            <person name="Lapidus A."/>
            <person name="Nolan M."/>
            <person name="Lucas S."/>
            <person name="Glavina Del Rio T."/>
            <person name="Tice H."/>
            <person name="Cheng J.F."/>
            <person name="Tapia R."/>
            <person name="Han C."/>
            <person name="Goodwin L."/>
            <person name="Pitluck S."/>
            <person name="Liolios K."/>
            <person name="Pagani I."/>
            <person name="Ivanova N."/>
            <person name="Huntemann M."/>
            <person name="Mavromatis K."/>
            <person name="Mikhailova N."/>
            <person name="Pati A."/>
            <person name="Chen A."/>
            <person name="Palaniappan K."/>
            <person name="Land M."/>
            <person name="Brambilla E.M."/>
            <person name="Rohde M."/>
            <person name="Abt B."/>
            <person name="Verbarg S."/>
            <person name="Goker M."/>
            <person name="Bristow J."/>
            <person name="Eisen J.A."/>
            <person name="Markowitz V."/>
            <person name="Hugenholtz P."/>
            <person name="Kyrpides N.C."/>
            <person name="Klenk H.P."/>
            <person name="Woyke T."/>
        </authorList>
    </citation>
    <scope>NUCLEOTIDE SEQUENCE [LARGE SCALE GENOMIC DNA]</scope>
    <source>
        <strain evidence="3">ATCC 35100 / DSM 5205 / JP2</strain>
    </source>
</reference>
<organism evidence="2 3">
    <name type="scientific">Thiothrix nivea (strain ATCC 35100 / DSM 5205 / JP2)</name>
    <dbReference type="NCBI Taxonomy" id="870187"/>
    <lineage>
        <taxon>Bacteria</taxon>
        <taxon>Pseudomonadati</taxon>
        <taxon>Pseudomonadota</taxon>
        <taxon>Gammaproteobacteria</taxon>
        <taxon>Thiotrichales</taxon>
        <taxon>Thiotrichaceae</taxon>
        <taxon>Thiothrix</taxon>
    </lineage>
</organism>
<dbReference type="Pfam" id="PF19795">
    <property type="entry name" value="DUF6279"/>
    <property type="match status" value="1"/>
</dbReference>
<dbReference type="OrthoDB" id="5767052at2"/>
<dbReference type="AlphaFoldDB" id="A0A656HGE6"/>
<dbReference type="PROSITE" id="PS51257">
    <property type="entry name" value="PROKAR_LIPOPROTEIN"/>
    <property type="match status" value="1"/>
</dbReference>
<evidence type="ECO:0008006" key="4">
    <source>
        <dbReference type="Google" id="ProtNLM"/>
    </source>
</evidence>
<name>A0A656HGE6_THINJ</name>
<feature type="signal peptide" evidence="1">
    <location>
        <begin position="1"/>
        <end position="17"/>
    </location>
</feature>
<sequence precursor="true">MRYVFLLLAMLTLSACSYTPETLRNAYHNLGKDYARELKQMSSFTAQEQAQIDDFGMQIQQWHKQQKLPGYANTMQELATSLKTQGAIPRNQLANFMDLLEGYPHFNEAREVNLHLAELARQLREPQYAQIAAQLREDRADQEESLQALSPQKLLRQRVKAVNNFAAFVGVELTPEQLALVERHFADLPDQRTDAITTNRQWTEGLLALLEKRNQPDFPAQFARHMLDDNDARRLRQYAPATAQESRQRVLAMLEDLIASLSAGQKATLAGKLQSIADTFNGLAR</sequence>
<accession>A0A656HGE6</accession>
<gene>
    <name evidence="2" type="ORF">Thini_1884</name>
</gene>
<feature type="chain" id="PRO_5024873132" description="Lipoprotein" evidence="1">
    <location>
        <begin position="18"/>
        <end position="285"/>
    </location>
</feature>
<protein>
    <recommendedName>
        <fullName evidence="4">Lipoprotein</fullName>
    </recommendedName>
</protein>
<evidence type="ECO:0000313" key="3">
    <source>
        <dbReference type="Proteomes" id="UP000005317"/>
    </source>
</evidence>
<evidence type="ECO:0000256" key="1">
    <source>
        <dbReference type="SAM" id="SignalP"/>
    </source>
</evidence>
<dbReference type="RefSeq" id="WP_002708388.1">
    <property type="nucleotide sequence ID" value="NZ_JH651384.1"/>
</dbReference>
<keyword evidence="1" id="KW-0732">Signal</keyword>
<proteinExistence type="predicted"/>
<evidence type="ECO:0000313" key="2">
    <source>
        <dbReference type="EMBL" id="EIJ34460.1"/>
    </source>
</evidence>
<dbReference type="Proteomes" id="UP000005317">
    <property type="component" value="Unassembled WGS sequence"/>
</dbReference>
<keyword evidence="3" id="KW-1185">Reference proteome</keyword>